<comment type="caution">
    <text evidence="1">The sequence shown here is derived from an EMBL/GenBank/DDBJ whole genome shotgun (WGS) entry which is preliminary data.</text>
</comment>
<evidence type="ECO:0000313" key="2">
    <source>
        <dbReference type="Proteomes" id="UP000772151"/>
    </source>
</evidence>
<accession>A0A927WJL8</accession>
<evidence type="ECO:0000313" key="1">
    <source>
        <dbReference type="EMBL" id="MBE6085655.1"/>
    </source>
</evidence>
<sequence length="334" mass="39826">MIKELKKKAKKIIPSKILQIRIDYIEQKNKEKALYWKERIEKEPQKHAEFEMKRTKQDLIRPVDINDPIFFNEKMLWLKYFLYNKSPLVAKCYNKFEVRKYIQSKGLGDILNDLYGAWDNVRDIEWDKLPEEYVMKVSNGWAGHIFKRKNKTFDINNAKKQLVNSMERTDYMFYLSGDLFANKTEQKIVCERLLHSNYGYEFPEDYKFYCFHGKPLYLETMKNRKVDGDSSGGYEVMFLDIDLNDRCELEKGTQAGMFNKPKCYEKMVDIARKLSEDFPFVRVDLYVESDRPIFGELTFTPNHEQTRESLVELGRLIDLSDMGKYKSLLNKIEL</sequence>
<proteinExistence type="predicted"/>
<evidence type="ECO:0008006" key="3">
    <source>
        <dbReference type="Google" id="ProtNLM"/>
    </source>
</evidence>
<dbReference type="Pfam" id="PF14305">
    <property type="entry name" value="ATPgrasp_TupA"/>
    <property type="match status" value="1"/>
</dbReference>
<dbReference type="Proteomes" id="UP000772151">
    <property type="component" value="Unassembled WGS sequence"/>
</dbReference>
<dbReference type="InterPro" id="IPR029465">
    <property type="entry name" value="ATPgrasp_TupA"/>
</dbReference>
<organism evidence="1 2">
    <name type="scientific">Selenomonas ruminantium</name>
    <dbReference type="NCBI Taxonomy" id="971"/>
    <lineage>
        <taxon>Bacteria</taxon>
        <taxon>Bacillati</taxon>
        <taxon>Bacillota</taxon>
        <taxon>Negativicutes</taxon>
        <taxon>Selenomonadales</taxon>
        <taxon>Selenomonadaceae</taxon>
        <taxon>Selenomonas</taxon>
    </lineage>
</organism>
<reference evidence="1" key="1">
    <citation type="submission" date="2019-04" db="EMBL/GenBank/DDBJ databases">
        <title>Evolution of Biomass-Degrading Anaerobic Consortia Revealed by Metagenomics.</title>
        <authorList>
            <person name="Peng X."/>
        </authorList>
    </citation>
    <scope>NUCLEOTIDE SEQUENCE</scope>
    <source>
        <strain evidence="1">SIG242</strain>
    </source>
</reference>
<dbReference type="RefSeq" id="WP_303669769.1">
    <property type="nucleotide sequence ID" value="NZ_SVCA01000008.1"/>
</dbReference>
<dbReference type="EMBL" id="SVCA01000008">
    <property type="protein sequence ID" value="MBE6085655.1"/>
    <property type="molecule type" value="Genomic_DNA"/>
</dbReference>
<name>A0A927WJL8_SELRU</name>
<gene>
    <name evidence="1" type="ORF">E7203_09455</name>
</gene>
<protein>
    <recommendedName>
        <fullName evidence="3">TupA-like ATPgrasp</fullName>
    </recommendedName>
</protein>
<dbReference type="AlphaFoldDB" id="A0A927WJL8"/>